<dbReference type="GO" id="GO:0005096">
    <property type="term" value="F:GTPase activator activity"/>
    <property type="evidence" value="ECO:0007669"/>
    <property type="project" value="TreeGrafter"/>
</dbReference>
<evidence type="ECO:0000313" key="3">
    <source>
        <dbReference type="Proteomes" id="UP000193498"/>
    </source>
</evidence>
<dbReference type="Gene3D" id="1.10.8.270">
    <property type="entry name" value="putative rabgap domain of human tbc1 domain family member 14 like domains"/>
    <property type="match status" value="1"/>
</dbReference>
<organism evidence="2 3">
    <name type="scientific">Basidiobolus meristosporus CBS 931.73</name>
    <dbReference type="NCBI Taxonomy" id="1314790"/>
    <lineage>
        <taxon>Eukaryota</taxon>
        <taxon>Fungi</taxon>
        <taxon>Fungi incertae sedis</taxon>
        <taxon>Zoopagomycota</taxon>
        <taxon>Entomophthoromycotina</taxon>
        <taxon>Basidiobolomycetes</taxon>
        <taxon>Basidiobolales</taxon>
        <taxon>Basidiobolaceae</taxon>
        <taxon>Basidiobolus</taxon>
    </lineage>
</organism>
<sequence length="306" mass="35895">MIQYYAPTIPPSPRPRRDKLSYILDTLGEFEEILNAEMYVDLGKLRRSSRHGIPPEVRGEVWKFLLGIEQADRSHEMSSIKARAEEYQLMDKENAESSKRIHGEVSRYCRKMGIPTNSSKLATFENVISAYLNRNKTVDYSPALVSLCGPFVETIDDESEVYFCFERLMNILSEHLEECGVNEIVAKFLTLFRTAIPDLYNYFQEEEVDLNEWATSWLLHLLAKELPLECLFRLWDTYFSSNDFLELHMYVCISMLKYYKENLEELEHSEIRALLLRLPELDVDQVIHQAINLMHEIKEREISDAF</sequence>
<proteinExistence type="predicted"/>
<reference evidence="2 3" key="1">
    <citation type="submission" date="2016-07" db="EMBL/GenBank/DDBJ databases">
        <title>Pervasive Adenine N6-methylation of Active Genes in Fungi.</title>
        <authorList>
            <consortium name="DOE Joint Genome Institute"/>
            <person name="Mondo S.J."/>
            <person name="Dannebaum R.O."/>
            <person name="Kuo R.C."/>
            <person name="Labutti K."/>
            <person name="Haridas S."/>
            <person name="Kuo A."/>
            <person name="Salamov A."/>
            <person name="Ahrendt S.R."/>
            <person name="Lipzen A."/>
            <person name="Sullivan W."/>
            <person name="Andreopoulos W.B."/>
            <person name="Clum A."/>
            <person name="Lindquist E."/>
            <person name="Daum C."/>
            <person name="Ramamoorthy G.K."/>
            <person name="Gryganskyi A."/>
            <person name="Culley D."/>
            <person name="Magnuson J.K."/>
            <person name="James T.Y."/>
            <person name="O'Malley M.A."/>
            <person name="Stajich J.E."/>
            <person name="Spatafora J.W."/>
            <person name="Visel A."/>
            <person name="Grigoriev I.V."/>
        </authorList>
    </citation>
    <scope>NUCLEOTIDE SEQUENCE [LARGE SCALE GENOMIC DNA]</scope>
    <source>
        <strain evidence="2 3">CBS 931.73</strain>
    </source>
</reference>
<name>A0A1Y1YPE9_9FUNG</name>
<dbReference type="PANTHER" id="PTHR22957">
    <property type="entry name" value="TBC1 DOMAIN FAMILY MEMBER GTPASE-ACTIVATING PROTEIN"/>
    <property type="match status" value="1"/>
</dbReference>
<dbReference type="InterPro" id="IPR035969">
    <property type="entry name" value="Rab-GAP_TBC_sf"/>
</dbReference>
<dbReference type="SUPFAM" id="SSF47923">
    <property type="entry name" value="Ypt/Rab-GAP domain of gyp1p"/>
    <property type="match status" value="2"/>
</dbReference>
<dbReference type="Pfam" id="PF00566">
    <property type="entry name" value="RabGAP-TBC"/>
    <property type="match status" value="1"/>
</dbReference>
<comment type="caution">
    <text evidence="2">The sequence shown here is derived from an EMBL/GenBank/DDBJ whole genome shotgun (WGS) entry which is preliminary data.</text>
</comment>
<dbReference type="Gene3D" id="1.10.472.80">
    <property type="entry name" value="Ypt/Rab-GAP domain of gyp1p, domain 3"/>
    <property type="match status" value="1"/>
</dbReference>
<dbReference type="OrthoDB" id="27140at2759"/>
<evidence type="ECO:0000313" key="2">
    <source>
        <dbReference type="EMBL" id="ORX99848.1"/>
    </source>
</evidence>
<evidence type="ECO:0000259" key="1">
    <source>
        <dbReference type="PROSITE" id="PS50086"/>
    </source>
</evidence>
<dbReference type="STRING" id="1314790.A0A1Y1YPE9"/>
<dbReference type="InParanoid" id="A0A1Y1YPE9"/>
<dbReference type="EMBL" id="MCFE01000091">
    <property type="protein sequence ID" value="ORX99848.1"/>
    <property type="molecule type" value="Genomic_DNA"/>
</dbReference>
<dbReference type="AlphaFoldDB" id="A0A1Y1YPE9"/>
<dbReference type="SMART" id="SM00164">
    <property type="entry name" value="TBC"/>
    <property type="match status" value="1"/>
</dbReference>
<gene>
    <name evidence="2" type="ORF">K493DRAFT_313043</name>
</gene>
<dbReference type="PANTHER" id="PTHR22957:SF268">
    <property type="entry name" value="ANKYRIN REPEAT-CONTAINING PROTEIN"/>
    <property type="match status" value="1"/>
</dbReference>
<keyword evidence="3" id="KW-1185">Reference proteome</keyword>
<dbReference type="Proteomes" id="UP000193498">
    <property type="component" value="Unassembled WGS sequence"/>
</dbReference>
<dbReference type="PROSITE" id="PS50086">
    <property type="entry name" value="TBC_RABGAP"/>
    <property type="match status" value="1"/>
</dbReference>
<dbReference type="Gene3D" id="1.10.10.750">
    <property type="entry name" value="Ypt/Rab-GAP domain of gyp1p, domain 1"/>
    <property type="match status" value="1"/>
</dbReference>
<feature type="domain" description="Rab-GAP TBC" evidence="1">
    <location>
        <begin position="52"/>
        <end position="242"/>
    </location>
</feature>
<dbReference type="InterPro" id="IPR000195">
    <property type="entry name" value="Rab-GAP-TBC_dom"/>
</dbReference>
<accession>A0A1Y1YPE9</accession>
<protein>
    <submittedName>
        <fullName evidence="2">RabGAP/TBC</fullName>
    </submittedName>
</protein>